<keyword evidence="3" id="KW-1185">Reference proteome</keyword>
<sequence length="121" mass="12059">MINGVTAEQGERATGVVAAVTTVAGAGLLLAPDRIGPLIGVSATGPARALGVVDLALVPALLGGRPRWAWLAVRAATNLAMAAYVLRGTTLPGRARGFAVAMCLASTGDTVAVLAMRRAGV</sequence>
<evidence type="ECO:0000313" key="2">
    <source>
        <dbReference type="EMBL" id="QJY49919.1"/>
    </source>
</evidence>
<protein>
    <recommendedName>
        <fullName evidence="4">DUF4267 domain-containing protein</fullName>
    </recommendedName>
</protein>
<dbReference type="EMBL" id="CP053564">
    <property type="protein sequence ID" value="QJY49919.1"/>
    <property type="molecule type" value="Genomic_DNA"/>
</dbReference>
<proteinExistence type="predicted"/>
<dbReference type="AlphaFoldDB" id="A0A6M6JU15"/>
<reference evidence="2 3" key="1">
    <citation type="submission" date="2020-05" db="EMBL/GenBank/DDBJ databases">
        <authorList>
            <person name="Mo P."/>
        </authorList>
    </citation>
    <scope>NUCLEOTIDE SEQUENCE [LARGE SCALE GENOMIC DNA]</scope>
    <source>
        <strain evidence="2 3">Gen01</strain>
    </source>
</reference>
<evidence type="ECO:0008006" key="4">
    <source>
        <dbReference type="Google" id="ProtNLM"/>
    </source>
</evidence>
<feature type="transmembrane region" description="Helical" evidence="1">
    <location>
        <begin position="12"/>
        <end position="31"/>
    </location>
</feature>
<name>A0A6M6JU15_9PSEU</name>
<accession>A0A6M6JU15</accession>
<dbReference type="RefSeq" id="WP_172166812.1">
    <property type="nucleotide sequence ID" value="NZ_CP053564.1"/>
</dbReference>
<dbReference type="KEGG" id="pbro:HOP40_32575"/>
<dbReference type="Proteomes" id="UP000505377">
    <property type="component" value="Chromosome"/>
</dbReference>
<organism evidence="2 3">
    <name type="scientific">Pseudonocardia broussonetiae</name>
    <dbReference type="NCBI Taxonomy" id="2736640"/>
    <lineage>
        <taxon>Bacteria</taxon>
        <taxon>Bacillati</taxon>
        <taxon>Actinomycetota</taxon>
        <taxon>Actinomycetes</taxon>
        <taxon>Pseudonocardiales</taxon>
        <taxon>Pseudonocardiaceae</taxon>
        <taxon>Pseudonocardia</taxon>
    </lineage>
</organism>
<keyword evidence="1" id="KW-1133">Transmembrane helix</keyword>
<keyword evidence="1" id="KW-0812">Transmembrane</keyword>
<evidence type="ECO:0000313" key="3">
    <source>
        <dbReference type="Proteomes" id="UP000505377"/>
    </source>
</evidence>
<keyword evidence="1" id="KW-0472">Membrane</keyword>
<gene>
    <name evidence="2" type="ORF">HOP40_32575</name>
</gene>
<evidence type="ECO:0000256" key="1">
    <source>
        <dbReference type="SAM" id="Phobius"/>
    </source>
</evidence>